<name>A0A1H5TBQ0_9ACTN</name>
<dbReference type="RefSeq" id="WP_200826984.1">
    <property type="nucleotide sequence ID" value="NZ_FNVO01000001.1"/>
</dbReference>
<sequence>MHEVFTPSERELARARDLVERFEKADSGVVLDERGQMVDEAVIRQARRLLAVPS</sequence>
<keyword evidence="2" id="KW-1185">Reference proteome</keyword>
<dbReference type="Gene3D" id="3.20.20.60">
    <property type="entry name" value="Phosphoenolpyruvate-binding domains"/>
    <property type="match status" value="1"/>
</dbReference>
<evidence type="ECO:0000313" key="1">
    <source>
        <dbReference type="EMBL" id="SEF59608.1"/>
    </source>
</evidence>
<dbReference type="AlphaFoldDB" id="A0A1H5TBQ0"/>
<reference evidence="2" key="1">
    <citation type="submission" date="2016-10" db="EMBL/GenBank/DDBJ databases">
        <authorList>
            <person name="Varghese N."/>
            <person name="Submissions S."/>
        </authorList>
    </citation>
    <scope>NUCLEOTIDE SEQUENCE [LARGE SCALE GENOMIC DNA]</scope>
    <source>
        <strain evidence="2">DSM 43163</strain>
    </source>
</reference>
<evidence type="ECO:0000313" key="2">
    <source>
        <dbReference type="Proteomes" id="UP000236723"/>
    </source>
</evidence>
<organism evidence="1 2">
    <name type="scientific">Thermomonospora echinospora</name>
    <dbReference type="NCBI Taxonomy" id="1992"/>
    <lineage>
        <taxon>Bacteria</taxon>
        <taxon>Bacillati</taxon>
        <taxon>Actinomycetota</taxon>
        <taxon>Actinomycetes</taxon>
        <taxon>Streptosporangiales</taxon>
        <taxon>Thermomonosporaceae</taxon>
        <taxon>Thermomonospora</taxon>
    </lineage>
</organism>
<dbReference type="EMBL" id="FNVO01000001">
    <property type="protein sequence ID" value="SEF59608.1"/>
    <property type="molecule type" value="Genomic_DNA"/>
</dbReference>
<gene>
    <name evidence="1" type="ORF">SAMN04489712_101540</name>
</gene>
<dbReference type="Proteomes" id="UP000236723">
    <property type="component" value="Unassembled WGS sequence"/>
</dbReference>
<dbReference type="GO" id="GO:0016829">
    <property type="term" value="F:lyase activity"/>
    <property type="evidence" value="ECO:0007669"/>
    <property type="project" value="UniProtKB-KW"/>
</dbReference>
<dbReference type="InterPro" id="IPR040442">
    <property type="entry name" value="Pyrv_kinase-like_dom_sf"/>
</dbReference>
<proteinExistence type="predicted"/>
<protein>
    <submittedName>
        <fullName evidence="1">Citrate lyase subunit beta / citryl-CoA lyase</fullName>
    </submittedName>
</protein>
<keyword evidence="1" id="KW-0456">Lyase</keyword>
<accession>A0A1H5TBQ0</accession>